<dbReference type="STRING" id="3055.A0A2K3DWP7"/>
<dbReference type="InterPro" id="IPR000210">
    <property type="entry name" value="BTB/POZ_dom"/>
</dbReference>
<dbReference type="SUPFAM" id="SSF54695">
    <property type="entry name" value="POZ domain"/>
    <property type="match status" value="1"/>
</dbReference>
<feature type="compositionally biased region" description="Gly residues" evidence="2">
    <location>
        <begin position="156"/>
        <end position="174"/>
    </location>
</feature>
<comment type="pathway">
    <text evidence="1">Protein modification; protein ubiquitination.</text>
</comment>
<dbReference type="GeneID" id="66052802"/>
<feature type="region of interest" description="Disordered" evidence="2">
    <location>
        <begin position="156"/>
        <end position="180"/>
    </location>
</feature>
<feature type="domain" description="BTB" evidence="3">
    <location>
        <begin position="24"/>
        <end position="124"/>
    </location>
</feature>
<protein>
    <recommendedName>
        <fullName evidence="3">BTB domain-containing protein</fullName>
    </recommendedName>
</protein>
<dbReference type="InParanoid" id="A0A2K3DWP7"/>
<sequence>MQGKLQQPAKAAAVRAAAPGSCLVTLAILAQQPQQHGRNFLVDRALLWHASPVLRGLMEDVAGGNATLPLVGDDPADWRAALSILQHTGMPVSWDNVGALLRLADKYDMDAVRSACAVFLGSKASAAAVDLSHPLESARNLLHAASLVERYLGGGGSNSGGGGGGSSSGGGSGGSTMQHDLQPYTAVMPSALQAALQPLHNQLEKSSSVHYNSYPYHKGYGASQAQPGSARAVISALQTLQANPRYNDIVAPGVQGQVVAALLACLDQLFQKYNFP</sequence>
<dbReference type="InterPro" id="IPR011333">
    <property type="entry name" value="SKP1/BTB/POZ_sf"/>
</dbReference>
<name>A0A2K3DWP7_CHLRE</name>
<evidence type="ECO:0000313" key="5">
    <source>
        <dbReference type="Proteomes" id="UP000006906"/>
    </source>
</evidence>
<dbReference type="Gramene" id="PNW84961">
    <property type="protein sequence ID" value="PNW84961"/>
    <property type="gene ID" value="CHLRE_03g165801v5"/>
</dbReference>
<keyword evidence="5" id="KW-1185">Reference proteome</keyword>
<evidence type="ECO:0000259" key="3">
    <source>
        <dbReference type="SMART" id="SM00225"/>
    </source>
</evidence>
<dbReference type="AlphaFoldDB" id="A0A2K3DWP7"/>
<proteinExistence type="predicted"/>
<dbReference type="KEGG" id="cre:CHLRE_03g165801v5"/>
<evidence type="ECO:0000256" key="2">
    <source>
        <dbReference type="SAM" id="MobiDB-lite"/>
    </source>
</evidence>
<gene>
    <name evidence="4" type="ORF">CHLRE_03g165801v5</name>
</gene>
<dbReference type="Gene3D" id="3.30.710.10">
    <property type="entry name" value="Potassium Channel Kv1.1, Chain A"/>
    <property type="match status" value="1"/>
</dbReference>
<dbReference type="Pfam" id="PF00651">
    <property type="entry name" value="BTB"/>
    <property type="match status" value="1"/>
</dbReference>
<reference evidence="4 5" key="1">
    <citation type="journal article" date="2007" name="Science">
        <title>The Chlamydomonas genome reveals the evolution of key animal and plant functions.</title>
        <authorList>
            <person name="Merchant S.S."/>
            <person name="Prochnik S.E."/>
            <person name="Vallon O."/>
            <person name="Harris E.H."/>
            <person name="Karpowicz S.J."/>
            <person name="Witman G.B."/>
            <person name="Terry A."/>
            <person name="Salamov A."/>
            <person name="Fritz-Laylin L.K."/>
            <person name="Marechal-Drouard L."/>
            <person name="Marshall W.F."/>
            <person name="Qu L.H."/>
            <person name="Nelson D.R."/>
            <person name="Sanderfoot A.A."/>
            <person name="Spalding M.H."/>
            <person name="Kapitonov V.V."/>
            <person name="Ren Q."/>
            <person name="Ferris P."/>
            <person name="Lindquist E."/>
            <person name="Shapiro H."/>
            <person name="Lucas S.M."/>
            <person name="Grimwood J."/>
            <person name="Schmutz J."/>
            <person name="Cardol P."/>
            <person name="Cerutti H."/>
            <person name="Chanfreau G."/>
            <person name="Chen C.L."/>
            <person name="Cognat V."/>
            <person name="Croft M.T."/>
            <person name="Dent R."/>
            <person name="Dutcher S."/>
            <person name="Fernandez E."/>
            <person name="Fukuzawa H."/>
            <person name="Gonzalez-Ballester D."/>
            <person name="Gonzalez-Halphen D."/>
            <person name="Hallmann A."/>
            <person name="Hanikenne M."/>
            <person name="Hippler M."/>
            <person name="Inwood W."/>
            <person name="Jabbari K."/>
            <person name="Kalanon M."/>
            <person name="Kuras R."/>
            <person name="Lefebvre P.A."/>
            <person name="Lemaire S.D."/>
            <person name="Lobanov A.V."/>
            <person name="Lohr M."/>
            <person name="Manuell A."/>
            <person name="Meier I."/>
            <person name="Mets L."/>
            <person name="Mittag M."/>
            <person name="Mittelmeier T."/>
            <person name="Moroney J.V."/>
            <person name="Moseley J."/>
            <person name="Napoli C."/>
            <person name="Nedelcu A.M."/>
            <person name="Niyogi K."/>
            <person name="Novoselov S.V."/>
            <person name="Paulsen I.T."/>
            <person name="Pazour G."/>
            <person name="Purton S."/>
            <person name="Ral J.P."/>
            <person name="Riano-Pachon D.M."/>
            <person name="Riekhof W."/>
            <person name="Rymarquis L."/>
            <person name="Schroda M."/>
            <person name="Stern D."/>
            <person name="Umen J."/>
            <person name="Willows R."/>
            <person name="Wilson N."/>
            <person name="Zimmer S.L."/>
            <person name="Allmer J."/>
            <person name="Balk J."/>
            <person name="Bisova K."/>
            <person name="Chen C.J."/>
            <person name="Elias M."/>
            <person name="Gendler K."/>
            <person name="Hauser C."/>
            <person name="Lamb M.R."/>
            <person name="Ledford H."/>
            <person name="Long J.C."/>
            <person name="Minagawa J."/>
            <person name="Page M.D."/>
            <person name="Pan J."/>
            <person name="Pootakham W."/>
            <person name="Roje S."/>
            <person name="Rose A."/>
            <person name="Stahlberg E."/>
            <person name="Terauchi A.M."/>
            <person name="Yang P."/>
            <person name="Ball S."/>
            <person name="Bowler C."/>
            <person name="Dieckmann C.L."/>
            <person name="Gladyshev V.N."/>
            <person name="Green P."/>
            <person name="Jorgensen R."/>
            <person name="Mayfield S."/>
            <person name="Mueller-Roeber B."/>
            <person name="Rajamani S."/>
            <person name="Sayre R.T."/>
            <person name="Brokstein P."/>
            <person name="Dubchak I."/>
            <person name="Goodstein D."/>
            <person name="Hornick L."/>
            <person name="Huang Y.W."/>
            <person name="Jhaveri J."/>
            <person name="Luo Y."/>
            <person name="Martinez D."/>
            <person name="Ngau W.C."/>
            <person name="Otillar B."/>
            <person name="Poliakov A."/>
            <person name="Porter A."/>
            <person name="Szajkowski L."/>
            <person name="Werner G."/>
            <person name="Zhou K."/>
            <person name="Grigoriev I.V."/>
            <person name="Rokhsar D.S."/>
            <person name="Grossman A.R."/>
        </authorList>
    </citation>
    <scope>NUCLEOTIDE SEQUENCE [LARGE SCALE GENOMIC DNA]</scope>
    <source>
        <strain evidence="5">CC-503</strain>
    </source>
</reference>
<dbReference type="SMART" id="SM00225">
    <property type="entry name" value="BTB"/>
    <property type="match status" value="1"/>
</dbReference>
<dbReference type="Proteomes" id="UP000006906">
    <property type="component" value="Chromosome 3"/>
</dbReference>
<organism evidence="4 5">
    <name type="scientific">Chlamydomonas reinhardtii</name>
    <name type="common">Chlamydomonas smithii</name>
    <dbReference type="NCBI Taxonomy" id="3055"/>
    <lineage>
        <taxon>Eukaryota</taxon>
        <taxon>Viridiplantae</taxon>
        <taxon>Chlorophyta</taxon>
        <taxon>core chlorophytes</taxon>
        <taxon>Chlorophyceae</taxon>
        <taxon>CS clade</taxon>
        <taxon>Chlamydomonadales</taxon>
        <taxon>Chlamydomonadaceae</taxon>
        <taxon>Chlamydomonas</taxon>
    </lineage>
</organism>
<evidence type="ECO:0000313" key="4">
    <source>
        <dbReference type="EMBL" id="PNW84961.1"/>
    </source>
</evidence>
<dbReference type="OrthoDB" id="548967at2759"/>
<evidence type="ECO:0000256" key="1">
    <source>
        <dbReference type="ARBA" id="ARBA00004906"/>
    </source>
</evidence>
<dbReference type="RefSeq" id="XP_042925916.1">
    <property type="nucleotide sequence ID" value="XM_043060787.1"/>
</dbReference>
<dbReference type="EMBL" id="CM008964">
    <property type="protein sequence ID" value="PNW84961.1"/>
    <property type="molecule type" value="Genomic_DNA"/>
</dbReference>
<accession>A0A2K3DWP7</accession>